<keyword evidence="9 12" id="KW-1133">Transmembrane helix</keyword>
<dbReference type="GO" id="GO:0005886">
    <property type="term" value="C:plasma membrane"/>
    <property type="evidence" value="ECO:0007669"/>
    <property type="project" value="UniProtKB-SubCell"/>
</dbReference>
<gene>
    <name evidence="15" type="ORF">B5G02_07745</name>
</gene>
<dbReference type="GO" id="GO:0015771">
    <property type="term" value="P:trehalose transport"/>
    <property type="evidence" value="ECO:0007669"/>
    <property type="project" value="TreeGrafter"/>
</dbReference>
<evidence type="ECO:0000256" key="2">
    <source>
        <dbReference type="ARBA" id="ARBA00022448"/>
    </source>
</evidence>
<feature type="transmembrane region" description="Helical" evidence="12">
    <location>
        <begin position="146"/>
        <end position="166"/>
    </location>
</feature>
<evidence type="ECO:0000256" key="10">
    <source>
        <dbReference type="ARBA" id="ARBA00023136"/>
    </source>
</evidence>
<dbReference type="GO" id="GO:0008982">
    <property type="term" value="F:protein-N(PI)-phosphohistidine-sugar phosphotransferase activity"/>
    <property type="evidence" value="ECO:0007669"/>
    <property type="project" value="InterPro"/>
</dbReference>
<dbReference type="InterPro" id="IPR050558">
    <property type="entry name" value="PTS_Sugar-Specific_Components"/>
</dbReference>
<dbReference type="Pfam" id="PF02378">
    <property type="entry name" value="PTS_EIIC"/>
    <property type="match status" value="1"/>
</dbReference>
<evidence type="ECO:0000256" key="6">
    <source>
        <dbReference type="ARBA" id="ARBA00022683"/>
    </source>
</evidence>
<dbReference type="Pfam" id="PF00367">
    <property type="entry name" value="PTS_EIIB"/>
    <property type="match status" value="1"/>
</dbReference>
<keyword evidence="10 12" id="KW-0472">Membrane</keyword>
<evidence type="ECO:0000313" key="16">
    <source>
        <dbReference type="Proteomes" id="UP000195781"/>
    </source>
</evidence>
<evidence type="ECO:0000256" key="11">
    <source>
        <dbReference type="PROSITE-ProRule" id="PRU00421"/>
    </source>
</evidence>
<evidence type="ECO:0000256" key="8">
    <source>
        <dbReference type="ARBA" id="ARBA00022777"/>
    </source>
</evidence>
<feature type="transmembrane region" description="Helical" evidence="12">
    <location>
        <begin position="216"/>
        <end position="237"/>
    </location>
</feature>
<evidence type="ECO:0000313" key="15">
    <source>
        <dbReference type="EMBL" id="OUN87230.1"/>
    </source>
</evidence>
<feature type="domain" description="PTS EIIC type-1" evidence="14">
    <location>
        <begin position="107"/>
        <end position="459"/>
    </location>
</feature>
<keyword evidence="8" id="KW-0418">Kinase</keyword>
<feature type="transmembrane region" description="Helical" evidence="12">
    <location>
        <begin position="358"/>
        <end position="380"/>
    </location>
</feature>
<dbReference type="Gene3D" id="3.30.1360.60">
    <property type="entry name" value="Glucose permease domain IIB"/>
    <property type="match status" value="1"/>
</dbReference>
<dbReference type="RefSeq" id="WP_094335817.1">
    <property type="nucleotide sequence ID" value="NZ_NFIE01000017.1"/>
</dbReference>
<evidence type="ECO:0000256" key="3">
    <source>
        <dbReference type="ARBA" id="ARBA00022475"/>
    </source>
</evidence>
<dbReference type="InterPro" id="IPR003352">
    <property type="entry name" value="PTS_EIIC"/>
</dbReference>
<keyword evidence="6" id="KW-0598">Phosphotransferase system</keyword>
<dbReference type="FunFam" id="3.30.1360.60:FF:000001">
    <property type="entry name" value="PTS system glucose-specific IIBC component PtsG"/>
    <property type="match status" value="1"/>
</dbReference>
<dbReference type="CDD" id="cd00212">
    <property type="entry name" value="PTS_IIB_glc"/>
    <property type="match status" value="1"/>
</dbReference>
<comment type="caution">
    <text evidence="15">The sequence shown here is derived from an EMBL/GenBank/DDBJ whole genome shotgun (WGS) entry which is preliminary data.</text>
</comment>
<feature type="transmembrane region" description="Helical" evidence="12">
    <location>
        <begin position="430"/>
        <end position="451"/>
    </location>
</feature>
<evidence type="ECO:0000256" key="1">
    <source>
        <dbReference type="ARBA" id="ARBA00004651"/>
    </source>
</evidence>
<feature type="transmembrane region" description="Helical" evidence="12">
    <location>
        <begin position="112"/>
        <end position="134"/>
    </location>
</feature>
<dbReference type="Proteomes" id="UP000195781">
    <property type="component" value="Unassembled WGS sequence"/>
</dbReference>
<name>A0A1Y3XYY1_9ACTN</name>
<accession>A0A1Y3XYY1</accession>
<dbReference type="InterPro" id="IPR018113">
    <property type="entry name" value="PTrfase_EIIB_Cys"/>
</dbReference>
<feature type="transmembrane region" description="Helical" evidence="12">
    <location>
        <begin position="392"/>
        <end position="418"/>
    </location>
</feature>
<evidence type="ECO:0000256" key="12">
    <source>
        <dbReference type="SAM" id="Phobius"/>
    </source>
</evidence>
<keyword evidence="4" id="KW-0762">Sugar transport</keyword>
<proteinExistence type="predicted"/>
<dbReference type="OrthoDB" id="3187794at2"/>
<evidence type="ECO:0000259" key="13">
    <source>
        <dbReference type="PROSITE" id="PS51098"/>
    </source>
</evidence>
<keyword evidence="3" id="KW-1003">Cell membrane</keyword>
<feature type="transmembrane region" description="Helical" evidence="12">
    <location>
        <begin position="290"/>
        <end position="312"/>
    </location>
</feature>
<dbReference type="AlphaFoldDB" id="A0A1Y3XYY1"/>
<feature type="domain" description="PTS EIIB type-1" evidence="13">
    <location>
        <begin position="7"/>
        <end position="89"/>
    </location>
</feature>
<feature type="transmembrane region" description="Helical" evidence="12">
    <location>
        <begin position="324"/>
        <end position="346"/>
    </location>
</feature>
<organism evidence="15 16">
    <name type="scientific">[Collinsella] massiliensis</name>
    <dbReference type="NCBI Taxonomy" id="1232426"/>
    <lineage>
        <taxon>Bacteria</taxon>
        <taxon>Bacillati</taxon>
        <taxon>Actinomycetota</taxon>
        <taxon>Coriobacteriia</taxon>
        <taxon>Coriobacteriales</taxon>
        <taxon>Coriobacteriaceae</taxon>
        <taxon>Enorma</taxon>
    </lineage>
</organism>
<dbReference type="InterPro" id="IPR036878">
    <property type="entry name" value="Glu_permease_IIB"/>
</dbReference>
<evidence type="ECO:0000259" key="14">
    <source>
        <dbReference type="PROSITE" id="PS51103"/>
    </source>
</evidence>
<dbReference type="PROSITE" id="PS01035">
    <property type="entry name" value="PTS_EIIB_TYPE_1_CYS"/>
    <property type="match status" value="1"/>
</dbReference>
<protein>
    <submittedName>
        <fullName evidence="15">PTS beta-glucoside transporter subunit IIABC</fullName>
    </submittedName>
</protein>
<keyword evidence="16" id="KW-1185">Reference proteome</keyword>
<sequence length="459" mass="48720">MAKRDWDATARGILDAVGGPENISGLTHCATRLRLNLKDDSKYDDATVKEVDGVINTVNSAGQYQILIGTEVPKLYEKFEPLVKGTNTQVSTTSGSSDEGVISKIFGAVSGIFAPLLPAMAGSGILRGILILLTQLGVITEGSGTYVIWYTLSMSVFYFLPVLLAFSAGKRFGASPYLSALIGACLLYPDFINLMGEIGNGATTDFFGIPVVLMNYNSTVVPAILAVWAYSFLYKFLDDKIPETLKLVVLPAVSLIIMVPLTMMIIGPIGVYAGEGVAFVVNWVIDRSSVLAGILVGGGWSVLVSMGIHWAVNPIMINNIAQNTFDYICPFTFACNFGVIGVALGVFLKARNQKLKSFAASGVVTIALSAIIEPTLFGMLVKNKKLWGAQIIAGAAGGAFCGLTHVVCTAFVFGSVTTFPAFVSPDAMNFVYAMIAMLISTVVGAVLGFIFTGRDDQLA</sequence>
<keyword evidence="7 12" id="KW-0812">Transmembrane</keyword>
<dbReference type="EMBL" id="NFIE01000017">
    <property type="protein sequence ID" value="OUN87230.1"/>
    <property type="molecule type" value="Genomic_DNA"/>
</dbReference>
<dbReference type="PROSITE" id="PS51098">
    <property type="entry name" value="PTS_EIIB_TYPE_1"/>
    <property type="match status" value="1"/>
</dbReference>
<dbReference type="GO" id="GO:0016301">
    <property type="term" value="F:kinase activity"/>
    <property type="evidence" value="ECO:0007669"/>
    <property type="project" value="UniProtKB-KW"/>
</dbReference>
<dbReference type="PANTHER" id="PTHR30175">
    <property type="entry name" value="PHOSPHOTRANSFERASE SYSTEM TRANSPORT PROTEIN"/>
    <property type="match status" value="1"/>
</dbReference>
<evidence type="ECO:0000256" key="4">
    <source>
        <dbReference type="ARBA" id="ARBA00022597"/>
    </source>
</evidence>
<reference evidence="16" key="1">
    <citation type="submission" date="2017-04" db="EMBL/GenBank/DDBJ databases">
        <title>Function of individual gut microbiota members based on whole genome sequencing of pure cultures obtained from chicken caecum.</title>
        <authorList>
            <person name="Medvecky M."/>
            <person name="Cejkova D."/>
            <person name="Polansky O."/>
            <person name="Karasova D."/>
            <person name="Kubasova T."/>
            <person name="Cizek A."/>
            <person name="Rychlik I."/>
        </authorList>
    </citation>
    <scope>NUCLEOTIDE SEQUENCE [LARGE SCALE GENOMIC DNA]</scope>
    <source>
        <strain evidence="16">An5</strain>
    </source>
</reference>
<dbReference type="InterPro" id="IPR001996">
    <property type="entry name" value="PTS_IIB_1"/>
</dbReference>
<dbReference type="PROSITE" id="PS51103">
    <property type="entry name" value="PTS_EIIC_TYPE_1"/>
    <property type="match status" value="1"/>
</dbReference>
<comment type="subcellular location">
    <subcellularLocation>
        <location evidence="1">Cell membrane</location>
        <topology evidence="1">Multi-pass membrane protein</topology>
    </subcellularLocation>
</comment>
<evidence type="ECO:0000256" key="9">
    <source>
        <dbReference type="ARBA" id="ARBA00022989"/>
    </source>
</evidence>
<dbReference type="InterPro" id="IPR013013">
    <property type="entry name" value="PTS_EIIC_1"/>
</dbReference>
<dbReference type="GO" id="GO:0009401">
    <property type="term" value="P:phosphoenolpyruvate-dependent sugar phosphotransferase system"/>
    <property type="evidence" value="ECO:0007669"/>
    <property type="project" value="UniProtKB-KW"/>
</dbReference>
<keyword evidence="5" id="KW-0808">Transferase</keyword>
<evidence type="ECO:0000256" key="5">
    <source>
        <dbReference type="ARBA" id="ARBA00022679"/>
    </source>
</evidence>
<feature type="active site" description="Phosphocysteine intermediate; for EIIB activity" evidence="11">
    <location>
        <position position="29"/>
    </location>
</feature>
<evidence type="ECO:0000256" key="7">
    <source>
        <dbReference type="ARBA" id="ARBA00022692"/>
    </source>
</evidence>
<dbReference type="GO" id="GO:0090589">
    <property type="term" value="F:protein-phosphocysteine-trehalose phosphotransferase system transporter activity"/>
    <property type="evidence" value="ECO:0007669"/>
    <property type="project" value="TreeGrafter"/>
</dbReference>
<feature type="transmembrane region" description="Helical" evidence="12">
    <location>
        <begin position="178"/>
        <end position="196"/>
    </location>
</feature>
<keyword evidence="2" id="KW-0813">Transport</keyword>
<feature type="transmembrane region" description="Helical" evidence="12">
    <location>
        <begin position="249"/>
        <end position="270"/>
    </location>
</feature>
<dbReference type="PANTHER" id="PTHR30175:SF1">
    <property type="entry name" value="PTS SYSTEM ARBUTIN-, CELLOBIOSE-, AND SALICIN-SPECIFIC EIIBC COMPONENT-RELATED"/>
    <property type="match status" value="1"/>
</dbReference>
<dbReference type="SUPFAM" id="SSF55604">
    <property type="entry name" value="Glucose permease domain IIB"/>
    <property type="match status" value="1"/>
</dbReference>